<evidence type="ECO:0000256" key="1">
    <source>
        <dbReference type="SAM" id="MobiDB-lite"/>
    </source>
</evidence>
<evidence type="ECO:0000313" key="3">
    <source>
        <dbReference type="EMBL" id="BCI60593.1"/>
    </source>
</evidence>
<evidence type="ECO:0000256" key="2">
    <source>
        <dbReference type="SAM" id="Phobius"/>
    </source>
</evidence>
<evidence type="ECO:0000313" key="4">
    <source>
        <dbReference type="Proteomes" id="UP000593890"/>
    </source>
</evidence>
<dbReference type="EMBL" id="AP023321">
    <property type="protein sequence ID" value="BCI60593.1"/>
    <property type="molecule type" value="Genomic_DNA"/>
</dbReference>
<proteinExistence type="predicted"/>
<feature type="region of interest" description="Disordered" evidence="1">
    <location>
        <begin position="105"/>
        <end position="126"/>
    </location>
</feature>
<feature type="transmembrane region" description="Helical" evidence="2">
    <location>
        <begin position="51"/>
        <end position="70"/>
    </location>
</feature>
<name>A0A7I8D5X2_9FIRM</name>
<gene>
    <name evidence="3" type="ORF">C12CBH8_12320</name>
</gene>
<keyword evidence="4" id="KW-1185">Reference proteome</keyword>
<protein>
    <submittedName>
        <fullName evidence="3">Uncharacterized protein</fullName>
    </submittedName>
</protein>
<keyword evidence="2" id="KW-1133">Transmembrane helix</keyword>
<organism evidence="3 4">
    <name type="scientific">Solibaculum mannosilyticum</name>
    <dbReference type="NCBI Taxonomy" id="2780922"/>
    <lineage>
        <taxon>Bacteria</taxon>
        <taxon>Bacillati</taxon>
        <taxon>Bacillota</taxon>
        <taxon>Clostridia</taxon>
        <taxon>Eubacteriales</taxon>
        <taxon>Oscillospiraceae</taxon>
        <taxon>Solibaculum</taxon>
    </lineage>
</organism>
<dbReference type="Proteomes" id="UP000593890">
    <property type="component" value="Chromosome"/>
</dbReference>
<keyword evidence="2" id="KW-0472">Membrane</keyword>
<sequence length="220" mass="23756">MRGQNKTWWKVLLGIIGACILLVIGWVAAPIGILIYWLWCRKNQRNVDKKILGAGAAVFVVSLVIFIGVMTDNKVEPASTTPESSAVSSSWTTAKASSKTSVSSRVVSSKAPSMPESSAVVSSEPEEIVSEVEEVVPSEAPVKDEPVAPSEVPATEDLVAPSKAPVKETVSKAEETSTTVYISKTGEKYHKRPNCGRMKNGTPISLEEAKKRYEPCDKCY</sequence>
<reference evidence="4" key="1">
    <citation type="submission" date="2020-07" db="EMBL/GenBank/DDBJ databases">
        <title>Complete genome sequencing of Clostridia bacterium strain 12CBH8.</title>
        <authorList>
            <person name="Sakamoto M."/>
            <person name="Murakami T."/>
            <person name="Mori H."/>
        </authorList>
    </citation>
    <scope>NUCLEOTIDE SEQUENCE [LARGE SCALE GENOMIC DNA]</scope>
    <source>
        <strain evidence="4">12CBH8</strain>
    </source>
</reference>
<keyword evidence="2" id="KW-0812">Transmembrane</keyword>
<dbReference type="AlphaFoldDB" id="A0A7I8D5X2"/>
<dbReference type="RefSeq" id="WP_099322036.1">
    <property type="nucleotide sequence ID" value="NZ_AP023321.1"/>
</dbReference>
<dbReference type="KEGG" id="sman:C12CBH8_12320"/>
<feature type="transmembrane region" description="Helical" evidence="2">
    <location>
        <begin position="12"/>
        <end position="39"/>
    </location>
</feature>
<feature type="compositionally biased region" description="Low complexity" evidence="1">
    <location>
        <begin position="105"/>
        <end position="123"/>
    </location>
</feature>
<accession>A0A7I8D5X2</accession>